<protein>
    <submittedName>
        <fullName evidence="2">Uncharacterized protein</fullName>
    </submittedName>
</protein>
<name>A0A0G4F636_9ALVE</name>
<dbReference type="EMBL" id="CDMZ01000126">
    <property type="protein sequence ID" value="CEM07376.1"/>
    <property type="molecule type" value="Genomic_DNA"/>
</dbReference>
<dbReference type="VEuPathDB" id="CryptoDB:Cvel_15213"/>
<proteinExistence type="predicted"/>
<feature type="compositionally biased region" description="Low complexity" evidence="1">
    <location>
        <begin position="449"/>
        <end position="459"/>
    </location>
</feature>
<evidence type="ECO:0000256" key="1">
    <source>
        <dbReference type="SAM" id="MobiDB-lite"/>
    </source>
</evidence>
<feature type="region of interest" description="Disordered" evidence="1">
    <location>
        <begin position="500"/>
        <end position="526"/>
    </location>
</feature>
<dbReference type="AlphaFoldDB" id="A0A0G4F636"/>
<feature type="region of interest" description="Disordered" evidence="1">
    <location>
        <begin position="974"/>
        <end position="993"/>
    </location>
</feature>
<feature type="region of interest" description="Disordered" evidence="1">
    <location>
        <begin position="572"/>
        <end position="595"/>
    </location>
</feature>
<feature type="region of interest" description="Disordered" evidence="1">
    <location>
        <begin position="370"/>
        <end position="421"/>
    </location>
</feature>
<reference evidence="2" key="1">
    <citation type="submission" date="2014-11" db="EMBL/GenBank/DDBJ databases">
        <authorList>
            <person name="Otto D Thomas"/>
            <person name="Naeem Raeece"/>
        </authorList>
    </citation>
    <scope>NUCLEOTIDE SEQUENCE</scope>
</reference>
<organism evidence="2">
    <name type="scientific">Chromera velia CCMP2878</name>
    <dbReference type="NCBI Taxonomy" id="1169474"/>
    <lineage>
        <taxon>Eukaryota</taxon>
        <taxon>Sar</taxon>
        <taxon>Alveolata</taxon>
        <taxon>Colpodellida</taxon>
        <taxon>Chromeraceae</taxon>
        <taxon>Chromera</taxon>
    </lineage>
</organism>
<sequence length="1144" mass="122572">MDIPLFRTDYGIEQRWSFRHADRCHEELDEVDFSGALAEPLSGSDEVQMFSFLLTGDQNAGKSTLLHAFCDQRNETFTQLCSFLPILSSSFVNCRLLRTRPSSHRAAKALEEEMEETEKDAALESLLVEARDELPFLDTDVARGLVTLSADDFRFFCLEFGIQEGEEGDRPVGADEELDVPMEPVHMAGVSGEGGLVSDSARFVCLHFCEIGGDHLDRLMEFSQGRLLTGDNQTEERPSAGMAGNENSERKQMGGEGGGDWWTDHLSNVLRSSMRLLSHACKVVYFVNCSTFFSYCSKSSAWTLNGDALFLLISRLEFISRQMSGRAAGGHPSGLGRRENGGEGEVSAESESTKVFVYCSRLPASNWRVEAGGSEVDREKGCGEDAVMQPPCSSGTSGSSSPLRKMQEGTQEGGRGEEGFDWHGSFEILCSQIDDAVKEGERDAQGEKSSSPGSSTSFSVRDLISSVEKLRELAEDESGGSCLKEKNGEGDTMVQVSASCADDVRMDPFEEDVGASGEEGRGEREELKKLEESAPFRFLKAVSVLLLTSPLRETLGLSGLLLGGVHVSSTLRGCSSSEGTRQGREGPRGETVAGSVPLSVPSVVTTLARLLKSRGFENQGGAEAEEAGGVSGVTGERGAALLRHVLAAATRARESGQEGVWFDRSTLGDHLEEVDEEAECGRHFVGTVGGTDGGGVSFSEGGLVAADVPSISLVSSFPRLMAALEKIHVVTRVVASTGGPRHAPGSGGGPARVNPLDFVAPQPLVLRLPPGNRLLIIAPCKPQKQASEMKEEEDETFWQGGGVQGAEPDVDGDPLWVFPLSAPLFSLTCGALRRSCVSGGIPNDFWDSREGWMREALGFSLSGPGVGGSVEREEASVVSCVLNSLGEALSGLCVTLRGESKAAGGGSSRLEEGRVIPGRRAEGVTAVLQSACECFWSARDVVTTVLLLQDKEGRVDRGRLSVWSSEGVEARAVEEREKELGRGGNGDGHPRASATSRTVWACPLSLRSGGDCCVSAESVDVADEGKTTERWETLVASMGSLFEAFQRSGDSELQVDALNKGDRDVLRDGEFLHDLKELLFELGLYIKALQVPGDCQQTVHAGGPLNPNCLPPQVLQEIRKPLMPLRTSEPNLLVCDISGKGPFL</sequence>
<feature type="region of interest" description="Disordered" evidence="1">
    <location>
        <begin position="326"/>
        <end position="348"/>
    </location>
</feature>
<evidence type="ECO:0000313" key="2">
    <source>
        <dbReference type="EMBL" id="CEM07376.1"/>
    </source>
</evidence>
<feature type="region of interest" description="Disordered" evidence="1">
    <location>
        <begin position="437"/>
        <end position="459"/>
    </location>
</feature>
<accession>A0A0G4F636</accession>
<feature type="region of interest" description="Disordered" evidence="1">
    <location>
        <begin position="230"/>
        <end position="258"/>
    </location>
</feature>
<feature type="compositionally biased region" description="Basic and acidic residues" evidence="1">
    <location>
        <begin position="437"/>
        <end position="446"/>
    </location>
</feature>
<gene>
    <name evidence="2" type="ORF">Cvel_15213</name>
</gene>